<dbReference type="AlphaFoldDB" id="A0A286FCL1"/>
<dbReference type="Pfam" id="PF03817">
    <property type="entry name" value="MadL"/>
    <property type="match status" value="1"/>
</dbReference>
<keyword evidence="1" id="KW-0472">Membrane</keyword>
<dbReference type="InterPro" id="IPR004690">
    <property type="entry name" value="Maln_transptMadL"/>
</dbReference>
<dbReference type="EMBL" id="OCNH01000001">
    <property type="protein sequence ID" value="SOD80574.1"/>
    <property type="molecule type" value="Genomic_DNA"/>
</dbReference>
<reference evidence="3" key="1">
    <citation type="submission" date="2017-09" db="EMBL/GenBank/DDBJ databases">
        <authorList>
            <person name="Varghese N."/>
            <person name="Submissions S."/>
        </authorList>
    </citation>
    <scope>NUCLEOTIDE SEQUENCE [LARGE SCALE GENOMIC DNA]</scope>
    <source>
        <strain evidence="3">DSM 29961</strain>
    </source>
</reference>
<feature type="transmembrane region" description="Helical" evidence="1">
    <location>
        <begin position="90"/>
        <end position="113"/>
    </location>
</feature>
<dbReference type="Proteomes" id="UP000219452">
    <property type="component" value="Unassembled WGS sequence"/>
</dbReference>
<dbReference type="NCBIfam" id="TIGR00807">
    <property type="entry name" value="malonate_madL"/>
    <property type="match status" value="1"/>
</dbReference>
<gene>
    <name evidence="2" type="ORF">SAMN06269250_1470</name>
</gene>
<protein>
    <submittedName>
        <fullName evidence="2">Malonate transporter, MadL subunit</fullName>
    </submittedName>
</protein>
<accession>A0A286FCL1</accession>
<evidence type="ECO:0000256" key="1">
    <source>
        <dbReference type="SAM" id="Phobius"/>
    </source>
</evidence>
<keyword evidence="3" id="KW-1185">Reference proteome</keyword>
<feature type="transmembrane region" description="Helical" evidence="1">
    <location>
        <begin position="26"/>
        <end position="46"/>
    </location>
</feature>
<keyword evidence="1" id="KW-1133">Transmembrane helix</keyword>
<proteinExistence type="predicted"/>
<dbReference type="RefSeq" id="WP_097125106.1">
    <property type="nucleotide sequence ID" value="NZ_OCNH01000001.1"/>
</dbReference>
<name>A0A286FCL1_9BACT</name>
<sequence length="131" mass="14278">MIIYGVAILAFCYVTGQLIGELLGRLIGIDANVGGVGFAMLLLIFLNDWFTRKGYTHKLTDRGIEFWSQMYIPIVVAMSAIQNVKVAVSSGFMALFAGIIPALICLSLIPALAKFSKSQPNDQHGHYKPVS</sequence>
<feature type="transmembrane region" description="Helical" evidence="1">
    <location>
        <begin position="66"/>
        <end position="84"/>
    </location>
</feature>
<evidence type="ECO:0000313" key="3">
    <source>
        <dbReference type="Proteomes" id="UP000219452"/>
    </source>
</evidence>
<evidence type="ECO:0000313" key="2">
    <source>
        <dbReference type="EMBL" id="SOD80574.1"/>
    </source>
</evidence>
<organism evidence="2 3">
    <name type="scientific">Spirosoma fluviale</name>
    <dbReference type="NCBI Taxonomy" id="1597977"/>
    <lineage>
        <taxon>Bacteria</taxon>
        <taxon>Pseudomonadati</taxon>
        <taxon>Bacteroidota</taxon>
        <taxon>Cytophagia</taxon>
        <taxon>Cytophagales</taxon>
        <taxon>Cytophagaceae</taxon>
        <taxon>Spirosoma</taxon>
    </lineage>
</organism>
<keyword evidence="1" id="KW-0812">Transmembrane</keyword>
<dbReference type="OrthoDB" id="286752at2"/>
<dbReference type="GO" id="GO:0016020">
    <property type="term" value="C:membrane"/>
    <property type="evidence" value="ECO:0007669"/>
    <property type="project" value="InterPro"/>
</dbReference>